<dbReference type="Gene3D" id="3.10.450.50">
    <property type="match status" value="1"/>
</dbReference>
<dbReference type="EMBL" id="CP038799">
    <property type="protein sequence ID" value="QIV84404.1"/>
    <property type="molecule type" value="Genomic_DNA"/>
</dbReference>
<dbReference type="InterPro" id="IPR032710">
    <property type="entry name" value="NTF2-like_dom_sf"/>
</dbReference>
<dbReference type="RefSeq" id="WP_168144737.1">
    <property type="nucleotide sequence ID" value="NZ_CP038799.1"/>
</dbReference>
<accession>A0A6H0SAR2</accession>
<evidence type="ECO:0000313" key="3">
    <source>
        <dbReference type="Proteomes" id="UP000501849"/>
    </source>
</evidence>
<evidence type="ECO:0000259" key="1">
    <source>
        <dbReference type="Pfam" id="PF12680"/>
    </source>
</evidence>
<reference evidence="2 3" key="1">
    <citation type="submission" date="2019-04" db="EMBL/GenBank/DDBJ databases">
        <title>Draft, Whole-Genome Sequence of the Anthracene-degrading Mycobacterium frederiksbergense LB501T, Isolated from a Polycyclic Aromatic Hydrocarbon (PAH)-Contaminated Soil.</title>
        <authorList>
            <person name="Augelletti F."/>
        </authorList>
    </citation>
    <scope>NUCLEOTIDE SEQUENCE [LARGE SCALE GENOMIC DNA]</scope>
    <source>
        <strain evidence="2 3">LB 501T</strain>
    </source>
</reference>
<dbReference type="InterPro" id="IPR037401">
    <property type="entry name" value="SnoaL-like"/>
</dbReference>
<dbReference type="Pfam" id="PF12680">
    <property type="entry name" value="SnoaL_2"/>
    <property type="match status" value="1"/>
</dbReference>
<name>A0A6H0SAR2_9MYCO</name>
<dbReference type="AlphaFoldDB" id="A0A6H0SAR2"/>
<organism evidence="2 3">
    <name type="scientific">Mycolicibacterium frederiksbergense</name>
    <dbReference type="NCBI Taxonomy" id="117567"/>
    <lineage>
        <taxon>Bacteria</taxon>
        <taxon>Bacillati</taxon>
        <taxon>Actinomycetota</taxon>
        <taxon>Actinomycetes</taxon>
        <taxon>Mycobacteriales</taxon>
        <taxon>Mycobacteriaceae</taxon>
        <taxon>Mycolicibacterium</taxon>
    </lineage>
</organism>
<gene>
    <name evidence="2" type="ORF">EXE63_28620</name>
</gene>
<feature type="domain" description="SnoaL-like" evidence="1">
    <location>
        <begin position="20"/>
        <end position="119"/>
    </location>
</feature>
<dbReference type="KEGG" id="mfre:EXE63_28620"/>
<evidence type="ECO:0000313" key="2">
    <source>
        <dbReference type="EMBL" id="QIV84404.1"/>
    </source>
</evidence>
<protein>
    <submittedName>
        <fullName evidence="2">Nuclear transport factor 2 family protein</fullName>
    </submittedName>
</protein>
<proteinExistence type="predicted"/>
<dbReference type="SUPFAM" id="SSF54427">
    <property type="entry name" value="NTF2-like"/>
    <property type="match status" value="1"/>
</dbReference>
<sequence length="157" mass="17598">MSAETHGLAQRGEIATILGMWRALSARDWDQVKTYLAPDCIYADMPVGPAAAARGPEDIVKRLKIGLEVLAGYENHDGLLVADGPNVMYEHSETWTWPTGEVAQLRFVTVHKVVDDRITIWKDYWDMSALANFAPPNWLDDFATADMSWVYDATDLL</sequence>
<dbReference type="Proteomes" id="UP000501849">
    <property type="component" value="Chromosome"/>
</dbReference>
<keyword evidence="3" id="KW-1185">Reference proteome</keyword>